<protein>
    <submittedName>
        <fullName evidence="1">Uncharacterized protein</fullName>
    </submittedName>
</protein>
<name>A0ACC2MP97_PERAE</name>
<sequence length="1034" mass="112818">MQPYTFTTEEHLLHISMDCWAFWSISIHAILLISVSEAAATTLLRNETDRLALLAFKTEITDDPSQALSSWNDSLHFCEWRGVTCCRKHQRVSALNLTSLSLEGALSPHIANLSFITSIDLSTNRFHGGVPLALGHLFRLQQLNLSINSFQGEIPSAISNCSKLLVVDISSNSLAGKIPSELGSLSHLEGLSLDKNGLTGNIPPSLGNLSSLLTISLKGNMLDGSIPDDLGRISKLQFLRVSANKLSGTIPSSIYNLSNVYLLSVANNQLHGTLPSNLGLTLHNLQLFYVALNLFTGSIPVSLSNASLLQVLSFALNDFTGGVPMDLGNLRLLRSLNVAGNRMGIGKVEELKFVDSLTNCSSLEVLAFIRNRFVGPFPSSIANLSTQLSWLAIGKNELTGSICAGIENLVNLRGLFMNDNLLNGEIPVALGKLRNLEELVLSTNRLSGEIPASIGNMTELLELDLHENNLEGSIPPSLGNCLKLNSLIISQNSLSGAIPKQVMSISSLSISLNLSQNSLTGFLPLEVGSLTNLRGIDVSENRLTGGIPQSLGNCESLVVLHLYSNFFNGTIPLSLRNLRAIDVLDLSRNNLTGQIPEFLGSFTFLNNLNLSFNDFDGKLPDKGVFGNASAVSVMGNSKLCGGIPMLQLPECATQAPKRRKKFLYLAVFIPTIAIAVCSIFAAVLYGRRKSRTELSSTNSIKGQYTSITYSDLRKATDEFLSSNLIGVGSYGSVYRGTFALDNTIVAVKVLNLQRQGASKSFIAECEALRNVRHRNLVKVLASCSSIDFKGNDFKALVYEFMPNGSLEEWLHPKEEEGRHLRSLSLNQRLSIAIDVAYALDYLHNHQGTPIAHCDLKPTNILLDNDLVAHVGDFGLAKILFETNNNSSRTDISSITIKGSVGYIAPEYGMGRGVSTLGDVYSYGILLLELFSGRRPTEDMFKNGLSLHEFAKMAFPDRMMEIADPMILEENSRGDVTNNVENERERLLECFASVVGVGIACSKETPRHRMQMKEVVARMLVIRDKFLGLGIYKER</sequence>
<organism evidence="1 2">
    <name type="scientific">Persea americana</name>
    <name type="common">Avocado</name>
    <dbReference type="NCBI Taxonomy" id="3435"/>
    <lineage>
        <taxon>Eukaryota</taxon>
        <taxon>Viridiplantae</taxon>
        <taxon>Streptophyta</taxon>
        <taxon>Embryophyta</taxon>
        <taxon>Tracheophyta</taxon>
        <taxon>Spermatophyta</taxon>
        <taxon>Magnoliopsida</taxon>
        <taxon>Magnoliidae</taxon>
        <taxon>Laurales</taxon>
        <taxon>Lauraceae</taxon>
        <taxon>Persea</taxon>
    </lineage>
</organism>
<dbReference type="EMBL" id="CM056809">
    <property type="protein sequence ID" value="KAJ8647491.1"/>
    <property type="molecule type" value="Genomic_DNA"/>
</dbReference>
<gene>
    <name evidence="1" type="ORF">MRB53_000514</name>
</gene>
<keyword evidence="2" id="KW-1185">Reference proteome</keyword>
<proteinExistence type="predicted"/>
<reference evidence="1 2" key="1">
    <citation type="journal article" date="2022" name="Hortic Res">
        <title>A haplotype resolved chromosomal level avocado genome allows analysis of novel avocado genes.</title>
        <authorList>
            <person name="Nath O."/>
            <person name="Fletcher S.J."/>
            <person name="Hayward A."/>
            <person name="Shaw L.M."/>
            <person name="Masouleh A.K."/>
            <person name="Furtado A."/>
            <person name="Henry R.J."/>
            <person name="Mitter N."/>
        </authorList>
    </citation>
    <scope>NUCLEOTIDE SEQUENCE [LARGE SCALE GENOMIC DNA]</scope>
    <source>
        <strain evidence="2">cv. Hass</strain>
    </source>
</reference>
<comment type="caution">
    <text evidence="1">The sequence shown here is derived from an EMBL/GenBank/DDBJ whole genome shotgun (WGS) entry which is preliminary data.</text>
</comment>
<accession>A0ACC2MP97</accession>
<evidence type="ECO:0000313" key="2">
    <source>
        <dbReference type="Proteomes" id="UP001234297"/>
    </source>
</evidence>
<evidence type="ECO:0000313" key="1">
    <source>
        <dbReference type="EMBL" id="KAJ8647491.1"/>
    </source>
</evidence>
<dbReference type="Proteomes" id="UP001234297">
    <property type="component" value="Chromosome 1"/>
</dbReference>